<evidence type="ECO:0000259" key="1">
    <source>
        <dbReference type="Pfam" id="PF12697"/>
    </source>
</evidence>
<accession>A0A7I7MAF7</accession>
<name>A0A7I7MAF7_9MYCO</name>
<dbReference type="KEGG" id="mpsc:MPSYJ_22230"/>
<sequence length="257" mass="27865">MAYDKSALVLLHGIAMSGNAWRDVVPLVRDYHETYVPTAAGHRGGPSVRRRPATMTDIVDAAERYLDECDLDRPHLAGNSMGGFVAIELARRGRAATVCAFSPGGLWTSGDGFQQRAFGRLQRGIALGRRTRPLLPFLYRSPVVRRLVLRDVAHRGDRITAHRAIEFIDDGIGCTVLADLCSAEWQVALIDPLPCPITIAWGGKERLLPTAAHGTIRPLPQANIVTLPNVGHVPMVDDPGLVARTILTTTGALTVDD</sequence>
<proteinExistence type="predicted"/>
<dbReference type="Gene3D" id="3.40.50.1820">
    <property type="entry name" value="alpha/beta hydrolase"/>
    <property type="match status" value="1"/>
</dbReference>
<dbReference type="PANTHER" id="PTHR43689:SF8">
    <property type="entry name" value="ALPHA_BETA-HYDROLASES SUPERFAMILY PROTEIN"/>
    <property type="match status" value="1"/>
</dbReference>
<dbReference type="SUPFAM" id="SSF53474">
    <property type="entry name" value="alpha/beta-Hydrolases"/>
    <property type="match status" value="1"/>
</dbReference>
<keyword evidence="2" id="KW-0378">Hydrolase</keyword>
<reference evidence="2 3" key="1">
    <citation type="journal article" date="2019" name="Emerg. Microbes Infect.">
        <title>Comprehensive subspecies identification of 175 nontuberculous mycobacteria species based on 7547 genomic profiles.</title>
        <authorList>
            <person name="Matsumoto Y."/>
            <person name="Kinjo T."/>
            <person name="Motooka D."/>
            <person name="Nabeya D."/>
            <person name="Jung N."/>
            <person name="Uechi K."/>
            <person name="Horii T."/>
            <person name="Iida T."/>
            <person name="Fujita J."/>
            <person name="Nakamura S."/>
        </authorList>
    </citation>
    <scope>NUCLEOTIDE SEQUENCE [LARGE SCALE GENOMIC DNA]</scope>
    <source>
        <strain evidence="2 3">JCM 13323</strain>
    </source>
</reference>
<dbReference type="AlphaFoldDB" id="A0A7I7MAF7"/>
<evidence type="ECO:0000313" key="2">
    <source>
        <dbReference type="EMBL" id="BBX68762.1"/>
    </source>
</evidence>
<protein>
    <submittedName>
        <fullName evidence="2">Alpha/beta hydrolase</fullName>
    </submittedName>
</protein>
<dbReference type="InterPro" id="IPR000073">
    <property type="entry name" value="AB_hydrolase_1"/>
</dbReference>
<organism evidence="2 3">
    <name type="scientific">Mycolicibacterium psychrotolerans</name>
    <dbReference type="NCBI Taxonomy" id="216929"/>
    <lineage>
        <taxon>Bacteria</taxon>
        <taxon>Bacillati</taxon>
        <taxon>Actinomycetota</taxon>
        <taxon>Actinomycetes</taxon>
        <taxon>Mycobacteriales</taxon>
        <taxon>Mycobacteriaceae</taxon>
        <taxon>Mycolicibacterium</taxon>
    </lineage>
</organism>
<dbReference type="Proteomes" id="UP000466514">
    <property type="component" value="Chromosome"/>
</dbReference>
<feature type="domain" description="AB hydrolase-1" evidence="1">
    <location>
        <begin position="8"/>
        <end position="244"/>
    </location>
</feature>
<dbReference type="RefSeq" id="WP_163722265.1">
    <property type="nucleotide sequence ID" value="NZ_AP022574.1"/>
</dbReference>
<dbReference type="Pfam" id="PF12697">
    <property type="entry name" value="Abhydrolase_6"/>
    <property type="match status" value="1"/>
</dbReference>
<keyword evidence="3" id="KW-1185">Reference proteome</keyword>
<dbReference type="EMBL" id="AP022574">
    <property type="protein sequence ID" value="BBX68762.1"/>
    <property type="molecule type" value="Genomic_DNA"/>
</dbReference>
<gene>
    <name evidence="2" type="ORF">MPSYJ_22230</name>
</gene>
<evidence type="ECO:0000313" key="3">
    <source>
        <dbReference type="Proteomes" id="UP000466514"/>
    </source>
</evidence>
<dbReference type="InterPro" id="IPR029058">
    <property type="entry name" value="AB_hydrolase_fold"/>
</dbReference>
<dbReference type="PANTHER" id="PTHR43689">
    <property type="entry name" value="HYDROLASE"/>
    <property type="match status" value="1"/>
</dbReference>
<dbReference type="GO" id="GO:0016787">
    <property type="term" value="F:hydrolase activity"/>
    <property type="evidence" value="ECO:0007669"/>
    <property type="project" value="UniProtKB-KW"/>
</dbReference>